<dbReference type="PROSITE" id="PS51257">
    <property type="entry name" value="PROKAR_LIPOPROTEIN"/>
    <property type="match status" value="1"/>
</dbReference>
<keyword evidence="3" id="KW-1185">Reference proteome</keyword>
<dbReference type="Proteomes" id="UP000721236">
    <property type="component" value="Unassembled WGS sequence"/>
</dbReference>
<reference evidence="2 3" key="1">
    <citation type="submission" date="2021-08" db="EMBL/GenBank/DDBJ databases">
        <authorList>
            <person name="Peeters C."/>
        </authorList>
    </citation>
    <scope>NUCLEOTIDE SEQUENCE [LARGE SCALE GENOMIC DNA]</scope>
    <source>
        <strain evidence="2 3">LMG 21510</strain>
    </source>
</reference>
<evidence type="ECO:0000313" key="2">
    <source>
        <dbReference type="EMBL" id="CAG9173681.1"/>
    </source>
</evidence>
<dbReference type="EMBL" id="CAJZAH010000002">
    <property type="protein sequence ID" value="CAG9173681.1"/>
    <property type="molecule type" value="Genomic_DNA"/>
</dbReference>
<accession>A0ABM8X1D7</accession>
<dbReference type="RefSeq" id="WP_222201519.1">
    <property type="nucleotide sequence ID" value="NZ_CAJZAH010000002.1"/>
</dbReference>
<evidence type="ECO:0000313" key="3">
    <source>
        <dbReference type="Proteomes" id="UP000721236"/>
    </source>
</evidence>
<protein>
    <submittedName>
        <fullName evidence="2">Uncharacterized protein</fullName>
    </submittedName>
</protein>
<proteinExistence type="predicted"/>
<sequence length="108" mass="11375">MRFGSTMAAMAMMVAGAMACAACAAPARQAGERITARGELRLSGNMPRPAVVLHTPGEQRWELLGVPLERASGLQGTMVEASGTIERAATTGPQLRAIRVETLTPVER</sequence>
<comment type="caution">
    <text evidence="2">The sequence shown here is derived from an EMBL/GenBank/DDBJ whole genome shotgun (WGS) entry which is preliminary data.</text>
</comment>
<feature type="chain" id="PRO_5046649917" evidence="1">
    <location>
        <begin position="25"/>
        <end position="108"/>
    </location>
</feature>
<evidence type="ECO:0000256" key="1">
    <source>
        <dbReference type="SAM" id="SignalP"/>
    </source>
</evidence>
<organism evidence="2 3">
    <name type="scientific">Cupriavidus respiraculi</name>
    <dbReference type="NCBI Taxonomy" id="195930"/>
    <lineage>
        <taxon>Bacteria</taxon>
        <taxon>Pseudomonadati</taxon>
        <taxon>Pseudomonadota</taxon>
        <taxon>Betaproteobacteria</taxon>
        <taxon>Burkholderiales</taxon>
        <taxon>Burkholderiaceae</taxon>
        <taxon>Cupriavidus</taxon>
    </lineage>
</organism>
<keyword evidence="1" id="KW-0732">Signal</keyword>
<feature type="signal peptide" evidence="1">
    <location>
        <begin position="1"/>
        <end position="24"/>
    </location>
</feature>
<name>A0ABM8X1D7_9BURK</name>
<gene>
    <name evidence="2" type="ORF">LMG21510_02329</name>
</gene>